<comment type="subcellular location">
    <subcellularLocation>
        <location evidence="1">Cytoplasm</location>
    </subcellularLocation>
</comment>
<comment type="catalytic activity">
    <reaction evidence="13">
        <text>N(6)-D-ribulosyl-L-lysyl-[protein] + ATP = N(6)-(3-O-phospho-D-ribulosyl)-L-lysyl-[protein] + ADP + H(+)</text>
        <dbReference type="Rhea" id="RHEA:48432"/>
        <dbReference type="Rhea" id="RHEA-COMP:12103"/>
        <dbReference type="Rhea" id="RHEA-COMP:12104"/>
        <dbReference type="ChEBI" id="CHEBI:15378"/>
        <dbReference type="ChEBI" id="CHEBI:30616"/>
        <dbReference type="ChEBI" id="CHEBI:90418"/>
        <dbReference type="ChEBI" id="CHEBI:90420"/>
        <dbReference type="ChEBI" id="CHEBI:456216"/>
        <dbReference type="EC" id="2.7.1.172"/>
    </reaction>
    <physiologicalReaction direction="left-to-right" evidence="13">
        <dbReference type="Rhea" id="RHEA:48433"/>
    </physiologicalReaction>
</comment>
<keyword evidence="7 14" id="KW-0436">Ligase</keyword>
<evidence type="ECO:0000256" key="13">
    <source>
        <dbReference type="ARBA" id="ARBA00048655"/>
    </source>
</evidence>
<dbReference type="InterPro" id="IPR014729">
    <property type="entry name" value="Rossmann-like_a/b/a_fold"/>
</dbReference>
<dbReference type="Gene3D" id="1.10.240.10">
    <property type="entry name" value="Tyrosyl-Transfer RNA Synthetase"/>
    <property type="match status" value="1"/>
</dbReference>
<evidence type="ECO:0000256" key="8">
    <source>
        <dbReference type="ARBA" id="ARBA00022741"/>
    </source>
</evidence>
<proteinExistence type="inferred from homology"/>
<keyword evidence="15" id="KW-1185">Reference proteome</keyword>
<dbReference type="InterPro" id="IPR001412">
    <property type="entry name" value="aa-tRNA-synth_I_CS"/>
</dbReference>
<evidence type="ECO:0000256" key="10">
    <source>
        <dbReference type="ARBA" id="ARBA00022917"/>
    </source>
</evidence>
<name>A0AAN6GMU3_9BASI</name>
<dbReference type="GO" id="GO:0102193">
    <property type="term" value="F:protein-ribulosamine 3-kinase activity"/>
    <property type="evidence" value="ECO:0007669"/>
    <property type="project" value="UniProtKB-EC"/>
</dbReference>
<evidence type="ECO:0000256" key="7">
    <source>
        <dbReference type="ARBA" id="ARBA00022598"/>
    </source>
</evidence>
<keyword evidence="8" id="KW-0547">Nucleotide-binding</keyword>
<dbReference type="FunFam" id="1.10.240.10:FF:000003">
    <property type="entry name" value="Tryptophan--tRNA ligase, cytoplasmic"/>
    <property type="match status" value="1"/>
</dbReference>
<dbReference type="Pfam" id="PF03881">
    <property type="entry name" value="Fructosamin_kin"/>
    <property type="match status" value="1"/>
</dbReference>
<reference evidence="14" key="1">
    <citation type="journal article" date="2023" name="PhytoFront">
        <title>Draft Genome Resources of Seven Strains of Tilletia horrida, Causal Agent of Kernel Smut of Rice.</title>
        <authorList>
            <person name="Khanal S."/>
            <person name="Antony Babu S."/>
            <person name="Zhou X.G."/>
        </authorList>
    </citation>
    <scope>NUCLEOTIDE SEQUENCE</scope>
    <source>
        <strain evidence="14">TX6</strain>
    </source>
</reference>
<dbReference type="Proteomes" id="UP001176517">
    <property type="component" value="Unassembled WGS sequence"/>
</dbReference>
<dbReference type="Gene3D" id="3.90.1200.10">
    <property type="match status" value="1"/>
</dbReference>
<dbReference type="SUPFAM" id="SSF56112">
    <property type="entry name" value="Protein kinase-like (PK-like)"/>
    <property type="match status" value="1"/>
</dbReference>
<dbReference type="InterPro" id="IPR011009">
    <property type="entry name" value="Kinase-like_dom_sf"/>
</dbReference>
<keyword evidence="10" id="KW-0648">Protein biosynthesis</keyword>
<keyword evidence="11" id="KW-0030">Aminoacyl-tRNA synthetase</keyword>
<organism evidence="14 15">
    <name type="scientific">Tilletia horrida</name>
    <dbReference type="NCBI Taxonomy" id="155126"/>
    <lineage>
        <taxon>Eukaryota</taxon>
        <taxon>Fungi</taxon>
        <taxon>Dikarya</taxon>
        <taxon>Basidiomycota</taxon>
        <taxon>Ustilaginomycotina</taxon>
        <taxon>Exobasidiomycetes</taxon>
        <taxon>Tilletiales</taxon>
        <taxon>Tilletiaceae</taxon>
        <taxon>Tilletia</taxon>
    </lineage>
</organism>
<dbReference type="InterPro" id="IPR002305">
    <property type="entry name" value="aa-tRNA-synth_Ic"/>
</dbReference>
<dbReference type="EC" id="2.7.1.172" evidence="3"/>
<dbReference type="PANTHER" id="PTHR10055">
    <property type="entry name" value="TRYPTOPHANYL-TRNA SYNTHETASE"/>
    <property type="match status" value="1"/>
</dbReference>
<keyword evidence="6" id="KW-0963">Cytoplasm</keyword>
<evidence type="ECO:0000256" key="9">
    <source>
        <dbReference type="ARBA" id="ARBA00022840"/>
    </source>
</evidence>
<dbReference type="PRINTS" id="PR01039">
    <property type="entry name" value="TRNASYNTHTRP"/>
</dbReference>
<evidence type="ECO:0000256" key="4">
    <source>
        <dbReference type="ARBA" id="ARBA00013161"/>
    </source>
</evidence>
<dbReference type="Pfam" id="PF00579">
    <property type="entry name" value="tRNA-synt_1b"/>
    <property type="match status" value="1"/>
</dbReference>
<dbReference type="GO" id="GO:0006436">
    <property type="term" value="P:tryptophanyl-tRNA aminoacylation"/>
    <property type="evidence" value="ECO:0007669"/>
    <property type="project" value="InterPro"/>
</dbReference>
<evidence type="ECO:0000256" key="5">
    <source>
        <dbReference type="ARBA" id="ARBA00013782"/>
    </source>
</evidence>
<dbReference type="GO" id="GO:0005524">
    <property type="term" value="F:ATP binding"/>
    <property type="evidence" value="ECO:0007669"/>
    <property type="project" value="UniProtKB-KW"/>
</dbReference>
<dbReference type="CDD" id="cd00806">
    <property type="entry name" value="TrpRS_core"/>
    <property type="match status" value="1"/>
</dbReference>
<protein>
    <recommendedName>
        <fullName evidence="5">Tryptophan--tRNA ligase, cytoplasmic</fullName>
        <ecNumber evidence="3">2.7.1.172</ecNumber>
        <ecNumber evidence="4">6.1.1.2</ecNumber>
    </recommendedName>
    <alternativeName>
        <fullName evidence="12">Tryptophanyl-tRNA synthetase</fullName>
    </alternativeName>
</protein>
<dbReference type="InterPro" id="IPR002306">
    <property type="entry name" value="Trp-tRNA-ligase"/>
</dbReference>
<dbReference type="AlphaFoldDB" id="A0AAN6GMU3"/>
<dbReference type="InterPro" id="IPR016477">
    <property type="entry name" value="Fructo-/Ketosamine-3-kinase"/>
</dbReference>
<evidence type="ECO:0000256" key="12">
    <source>
        <dbReference type="ARBA" id="ARBA00030268"/>
    </source>
</evidence>
<evidence type="ECO:0000256" key="3">
    <source>
        <dbReference type="ARBA" id="ARBA00011961"/>
    </source>
</evidence>
<sequence>MPIDSTLLAALKEHCGHLGSSFANVGSSRVKVEPNGPLLFAKLTSPVEQVLGESASLRALGDACKAATLEGKQVIVPHVYGSGASGSGKAYLITDYLDLSSHINAAGQSKLGERLAKMHSAPLPVRDDERERYGFPVPTHCGATEQDNTWESDWRAFWEKRRIGNLVQRIGNPQLTTLHEKMQSSGVYDILLDPVKDAHPSCIHGDLWAGNAGTDTNTGEPYIFESSYYGHGEAELGMTRMFGGFTSDFYEAYHKVLPKSQPHYEERISLYELYHHLNHTLMFGGGYRRSWIMSEPSHQQEIADRLDQVNIQATQDPTPGSSVVPPSSGNVDAITVPPAVPTGTAATASSSTSAAASGSQKVTPWDVEGGFVDGKQVAIDYDKLIVEFGTKKIDQALLDRFQQLTGWEPHPLLKRGCFFSHRELDVILTRYEQKKPFYLYTGRGPSSDSMHLGHLIPFSFTKWLQDVFDVPLVIQLTDDEKFLFKPALTIEQVQKFALENTKDIIAVGFNLEKTFIFSNLTYMGGPIYHNVCRIARMITANQSKGTFGFNDSDNIGKYHFVAVQASPSFSNSFPQIFGTRSDIPCLIPCAIDQDPYFRQTRDVAPRLKYPKPSLIHSIFFPSLQGSQTKMSASNEMSSIYMTDSAKQIKKKIGQAFSGGQETLEEHRRLGGDPDVDVSYQYLRFFVEDDEELEQLAKEYRAGTLLTGEMKGKCILVLQKIVADFQERKAKVTDELVRQFMDSTRKIDPAVSGPGSTAHLQKDVVKLTLPRIPDDPKKAK</sequence>
<dbReference type="Gene3D" id="3.40.50.620">
    <property type="entry name" value="HUPs"/>
    <property type="match status" value="1"/>
</dbReference>
<dbReference type="EMBL" id="JAPDMZ010000145">
    <property type="protein sequence ID" value="KAK0548053.1"/>
    <property type="molecule type" value="Genomic_DNA"/>
</dbReference>
<dbReference type="GO" id="GO:0005737">
    <property type="term" value="C:cytoplasm"/>
    <property type="evidence" value="ECO:0007669"/>
    <property type="project" value="UniProtKB-SubCell"/>
</dbReference>
<accession>A0AAN6GMU3</accession>
<keyword evidence="9" id="KW-0067">ATP-binding</keyword>
<evidence type="ECO:0000256" key="1">
    <source>
        <dbReference type="ARBA" id="ARBA00004496"/>
    </source>
</evidence>
<dbReference type="FunFam" id="3.40.50.620:FF:000033">
    <property type="entry name" value="tryptophan--tRNA ligase, cytoplasmic"/>
    <property type="match status" value="1"/>
</dbReference>
<dbReference type="NCBIfam" id="TIGR00233">
    <property type="entry name" value="trpS"/>
    <property type="match status" value="1"/>
</dbReference>
<evidence type="ECO:0000256" key="11">
    <source>
        <dbReference type="ARBA" id="ARBA00023146"/>
    </source>
</evidence>
<comment type="similarity">
    <text evidence="2">Belongs to the class-I aminoacyl-tRNA synthetase family.</text>
</comment>
<evidence type="ECO:0000313" key="15">
    <source>
        <dbReference type="Proteomes" id="UP001176517"/>
    </source>
</evidence>
<dbReference type="EC" id="6.1.1.2" evidence="4"/>
<comment type="caution">
    <text evidence="14">The sequence shown here is derived from an EMBL/GenBank/DDBJ whole genome shotgun (WGS) entry which is preliminary data.</text>
</comment>
<evidence type="ECO:0000313" key="14">
    <source>
        <dbReference type="EMBL" id="KAK0548053.1"/>
    </source>
</evidence>
<evidence type="ECO:0000256" key="2">
    <source>
        <dbReference type="ARBA" id="ARBA00005594"/>
    </source>
</evidence>
<gene>
    <name evidence="14" type="primary">WRS1</name>
    <name evidence="14" type="ORF">OC846_004627</name>
</gene>
<dbReference type="PROSITE" id="PS00178">
    <property type="entry name" value="AA_TRNA_LIGASE_I"/>
    <property type="match status" value="1"/>
</dbReference>
<dbReference type="PANTHER" id="PTHR10055:SF1">
    <property type="entry name" value="TRYPTOPHAN--TRNA LIGASE, CYTOPLASMIC"/>
    <property type="match status" value="1"/>
</dbReference>
<evidence type="ECO:0000256" key="6">
    <source>
        <dbReference type="ARBA" id="ARBA00022490"/>
    </source>
</evidence>
<dbReference type="GO" id="GO:0004830">
    <property type="term" value="F:tryptophan-tRNA ligase activity"/>
    <property type="evidence" value="ECO:0007669"/>
    <property type="project" value="UniProtKB-EC"/>
</dbReference>
<dbReference type="SUPFAM" id="SSF52374">
    <property type="entry name" value="Nucleotidylyl transferase"/>
    <property type="match status" value="1"/>
</dbReference>